<evidence type="ECO:0000259" key="4">
    <source>
        <dbReference type="Pfam" id="PF03024"/>
    </source>
</evidence>
<dbReference type="Proteomes" id="UP000631114">
    <property type="component" value="Unassembled WGS sequence"/>
</dbReference>
<keyword evidence="2" id="KW-1015">Disulfide bond</keyword>
<keyword evidence="6" id="KW-1185">Reference proteome</keyword>
<evidence type="ECO:0000313" key="5">
    <source>
        <dbReference type="EMBL" id="KAF9620753.1"/>
    </source>
</evidence>
<evidence type="ECO:0000256" key="3">
    <source>
        <dbReference type="SAM" id="Phobius"/>
    </source>
</evidence>
<dbReference type="InterPro" id="IPR053305">
    <property type="entry name" value="Folate-binding_rcpt-like"/>
</dbReference>
<sequence length="342" mass="37698">MKLEFILKIRSSSDPRLKAIGHGGLRFVQAWIAYLISLPVLACFCAINLECVSFVDMKRIAKSSLILLCSGKTNGVCVSPGGRFPPFSSEGKPPRKVNKGPKDLTLCRLFRKKTCCDVTQTHQVLLSIRRLASVGEANQECLQLWELLECSICDPVVGVRPGPPLVCSSFCDKIFSSCSNAYFSMDAKTQVLSPCGVSDFVCGRASEWVSNGTELCSHAGFSVKSSEFSHPGMEEPSCYGGKASLDSIADSWKSSQSRVTQETNLGLFEDFEQWVKEMPFSETVLWAVGGLVLTSGLFFMSKRKSNNRRQKQVAVLRTAKRVEVYMNKQSSLTQANRRGVGR</sequence>
<gene>
    <name evidence="5" type="ORF">IFM89_014357</name>
</gene>
<name>A0A835M5T7_9MAGN</name>
<dbReference type="EMBL" id="JADFTS010000002">
    <property type="protein sequence ID" value="KAF9620753.1"/>
    <property type="molecule type" value="Genomic_DNA"/>
</dbReference>
<dbReference type="AlphaFoldDB" id="A0A835M5T7"/>
<dbReference type="Pfam" id="PF03024">
    <property type="entry name" value="Folate_rec"/>
    <property type="match status" value="1"/>
</dbReference>
<proteinExistence type="predicted"/>
<dbReference type="OrthoDB" id="498177at2759"/>
<dbReference type="PANTHER" id="PTHR37390">
    <property type="entry name" value="OS02G0592500 PROTEIN"/>
    <property type="match status" value="1"/>
</dbReference>
<accession>A0A835M5T7</accession>
<comment type="caution">
    <text evidence="5">The sequence shown here is derived from an EMBL/GenBank/DDBJ whole genome shotgun (WGS) entry which is preliminary data.</text>
</comment>
<keyword evidence="3" id="KW-1133">Transmembrane helix</keyword>
<keyword evidence="1" id="KW-0732">Signal</keyword>
<protein>
    <recommendedName>
        <fullName evidence="4">Folate receptor-like domain-containing protein</fullName>
    </recommendedName>
</protein>
<feature type="domain" description="Folate receptor-like" evidence="4">
    <location>
        <begin position="98"/>
        <end position="220"/>
    </location>
</feature>
<feature type="transmembrane region" description="Helical" evidence="3">
    <location>
        <begin position="283"/>
        <end position="301"/>
    </location>
</feature>
<keyword evidence="3" id="KW-0472">Membrane</keyword>
<evidence type="ECO:0000313" key="6">
    <source>
        <dbReference type="Proteomes" id="UP000631114"/>
    </source>
</evidence>
<dbReference type="PANTHER" id="PTHR37390:SF1">
    <property type="entry name" value="FOLATE-BINDING PROTEIN 1"/>
    <property type="match status" value="1"/>
</dbReference>
<organism evidence="5 6">
    <name type="scientific">Coptis chinensis</name>
    <dbReference type="NCBI Taxonomy" id="261450"/>
    <lineage>
        <taxon>Eukaryota</taxon>
        <taxon>Viridiplantae</taxon>
        <taxon>Streptophyta</taxon>
        <taxon>Embryophyta</taxon>
        <taxon>Tracheophyta</taxon>
        <taxon>Spermatophyta</taxon>
        <taxon>Magnoliopsida</taxon>
        <taxon>Ranunculales</taxon>
        <taxon>Ranunculaceae</taxon>
        <taxon>Coptidoideae</taxon>
        <taxon>Coptis</taxon>
    </lineage>
</organism>
<reference evidence="5 6" key="1">
    <citation type="submission" date="2020-10" db="EMBL/GenBank/DDBJ databases">
        <title>The Coptis chinensis genome and diversification of protoberbering-type alkaloids.</title>
        <authorList>
            <person name="Wang B."/>
            <person name="Shu S."/>
            <person name="Song C."/>
            <person name="Liu Y."/>
        </authorList>
    </citation>
    <scope>NUCLEOTIDE SEQUENCE [LARGE SCALE GENOMIC DNA]</scope>
    <source>
        <strain evidence="5">HL-2020</strain>
        <tissue evidence="5">Leaf</tissue>
    </source>
</reference>
<evidence type="ECO:0000256" key="2">
    <source>
        <dbReference type="ARBA" id="ARBA00023157"/>
    </source>
</evidence>
<keyword evidence="3" id="KW-0812">Transmembrane</keyword>
<evidence type="ECO:0000256" key="1">
    <source>
        <dbReference type="ARBA" id="ARBA00022729"/>
    </source>
</evidence>
<dbReference type="InterPro" id="IPR018143">
    <property type="entry name" value="Folate_rcpt-like"/>
</dbReference>